<dbReference type="GO" id="GO:0016410">
    <property type="term" value="F:N-acyltransferase activity"/>
    <property type="evidence" value="ECO:0007669"/>
    <property type="project" value="InterPro"/>
</dbReference>
<gene>
    <name evidence="6" type="ORF">MM415A00503_0021</name>
</gene>
<evidence type="ECO:0000256" key="4">
    <source>
        <dbReference type="ARBA" id="ARBA00023098"/>
    </source>
</evidence>
<keyword evidence="1" id="KW-0444">Lipid biosynthesis</keyword>
<dbReference type="SUPFAM" id="SSF51161">
    <property type="entry name" value="Trimeric LpxA-like enzymes"/>
    <property type="match status" value="1"/>
</dbReference>
<evidence type="ECO:0000256" key="5">
    <source>
        <dbReference type="ARBA" id="ARBA00023315"/>
    </source>
</evidence>
<accession>A0A6M3KI65</accession>
<keyword evidence="4" id="KW-0443">Lipid metabolism</keyword>
<dbReference type="PANTHER" id="PTHR43378">
    <property type="entry name" value="UDP-3-O-ACYLGLUCOSAMINE N-ACYLTRANSFERASE"/>
    <property type="match status" value="1"/>
</dbReference>
<reference evidence="6" key="1">
    <citation type="submission" date="2020-03" db="EMBL/GenBank/DDBJ databases">
        <title>The deep terrestrial virosphere.</title>
        <authorList>
            <person name="Holmfeldt K."/>
            <person name="Nilsson E."/>
            <person name="Simone D."/>
            <person name="Lopez-Fernandez M."/>
            <person name="Wu X."/>
            <person name="de Brujin I."/>
            <person name="Lundin D."/>
            <person name="Andersson A."/>
            <person name="Bertilsson S."/>
            <person name="Dopson M."/>
        </authorList>
    </citation>
    <scope>NUCLEOTIDE SEQUENCE</scope>
    <source>
        <strain evidence="6">MM415A00503</strain>
    </source>
</reference>
<dbReference type="EMBL" id="MT142466">
    <property type="protein sequence ID" value="QJA81666.1"/>
    <property type="molecule type" value="Genomic_DNA"/>
</dbReference>
<organism evidence="6">
    <name type="scientific">viral metagenome</name>
    <dbReference type="NCBI Taxonomy" id="1070528"/>
    <lineage>
        <taxon>unclassified sequences</taxon>
        <taxon>metagenomes</taxon>
        <taxon>organismal metagenomes</taxon>
    </lineage>
</organism>
<dbReference type="InterPro" id="IPR007691">
    <property type="entry name" value="LpxD"/>
</dbReference>
<protein>
    <submittedName>
        <fullName evidence="6">Putative hexapeptide repeat-containing transferase</fullName>
    </submittedName>
</protein>
<proteinExistence type="predicted"/>
<dbReference type="Gene3D" id="2.160.10.10">
    <property type="entry name" value="Hexapeptide repeat proteins"/>
    <property type="match status" value="1"/>
</dbReference>
<evidence type="ECO:0000313" key="6">
    <source>
        <dbReference type="EMBL" id="QJA81666.1"/>
    </source>
</evidence>
<keyword evidence="3 6" id="KW-0808">Transferase</keyword>
<evidence type="ECO:0000256" key="2">
    <source>
        <dbReference type="ARBA" id="ARBA00022556"/>
    </source>
</evidence>
<name>A0A6M3KI65_9ZZZZ</name>
<evidence type="ECO:0000256" key="3">
    <source>
        <dbReference type="ARBA" id="ARBA00022679"/>
    </source>
</evidence>
<evidence type="ECO:0000256" key="1">
    <source>
        <dbReference type="ARBA" id="ARBA00022516"/>
    </source>
</evidence>
<sequence>MLMEKIFYDIIEKYPNTCSVINQKDNCITFARNKKFLSYLSNTDKKLYVIIPKDLLGATATLKCPNATFHIVGNVSYVDYMFTMLHNEIYKGFSRISIKIGTNCEISKTSILGIGGFKFANAPNGKKIRFIHTGSLEIGNDVEIEDFVIIHRGTIDSTIIHNGAKIAVQTNIGHNCEIGENTVIAGAVHVCGSVKIGKSCWIGAGTIIKNGVNVCDNVIIGIGSLVVKDIDVPGVYYGYPVEFKREYEWGFNF</sequence>
<dbReference type="GO" id="GO:0009245">
    <property type="term" value="P:lipid A biosynthetic process"/>
    <property type="evidence" value="ECO:0007669"/>
    <property type="project" value="UniProtKB-KW"/>
</dbReference>
<dbReference type="AlphaFoldDB" id="A0A6M3KI65"/>
<keyword evidence="5" id="KW-0012">Acyltransferase</keyword>
<keyword evidence="2" id="KW-0441">Lipid A biosynthesis</keyword>
<dbReference type="GO" id="GO:0016020">
    <property type="term" value="C:membrane"/>
    <property type="evidence" value="ECO:0007669"/>
    <property type="project" value="GOC"/>
</dbReference>
<dbReference type="InterPro" id="IPR011004">
    <property type="entry name" value="Trimer_LpxA-like_sf"/>
</dbReference>
<dbReference type="PANTHER" id="PTHR43378:SF2">
    <property type="entry name" value="UDP-3-O-ACYLGLUCOSAMINE N-ACYLTRANSFERASE 1, MITOCHONDRIAL-RELATED"/>
    <property type="match status" value="1"/>
</dbReference>